<gene>
    <name evidence="2" type="ORF">RSE6_04169</name>
</gene>
<accession>A0A1E1M619</accession>
<keyword evidence="3" id="KW-1185">Reference proteome</keyword>
<protein>
    <submittedName>
        <fullName evidence="2">Uncharacterized protein</fullName>
    </submittedName>
</protein>
<reference evidence="3" key="1">
    <citation type="submission" date="2016-03" db="EMBL/GenBank/DDBJ databases">
        <authorList>
            <person name="Guldener U."/>
        </authorList>
    </citation>
    <scope>NUCLEOTIDE SEQUENCE [LARGE SCALE GENOMIC DNA]</scope>
</reference>
<evidence type="ECO:0000313" key="3">
    <source>
        <dbReference type="Proteomes" id="UP000177625"/>
    </source>
</evidence>
<dbReference type="Proteomes" id="UP000177625">
    <property type="component" value="Unassembled WGS sequence"/>
</dbReference>
<sequence>MTYATTNPSHEATGTYSSLAPTQVPAPTPESILRRPHNRPPRSNGRSWPHHLTTVSARELRSSGPRWGDHDTNLEQDRSTSGGSLDGGEEAFLGLRLVDVQCLPIVSDVGVLVY</sequence>
<feature type="compositionally biased region" description="Basic and acidic residues" evidence="1">
    <location>
        <begin position="67"/>
        <end position="78"/>
    </location>
</feature>
<evidence type="ECO:0000313" key="2">
    <source>
        <dbReference type="EMBL" id="CZT44045.1"/>
    </source>
</evidence>
<proteinExistence type="predicted"/>
<organism evidence="2 3">
    <name type="scientific">Rhynchosporium secalis</name>
    <name type="common">Barley scald fungus</name>
    <dbReference type="NCBI Taxonomy" id="38038"/>
    <lineage>
        <taxon>Eukaryota</taxon>
        <taxon>Fungi</taxon>
        <taxon>Dikarya</taxon>
        <taxon>Ascomycota</taxon>
        <taxon>Pezizomycotina</taxon>
        <taxon>Leotiomycetes</taxon>
        <taxon>Helotiales</taxon>
        <taxon>Ploettnerulaceae</taxon>
        <taxon>Rhynchosporium</taxon>
    </lineage>
</organism>
<name>A0A1E1M619_RHYSE</name>
<feature type="region of interest" description="Disordered" evidence="1">
    <location>
        <begin position="1"/>
        <end position="88"/>
    </location>
</feature>
<dbReference type="EMBL" id="FJVC01000158">
    <property type="protein sequence ID" value="CZT44045.1"/>
    <property type="molecule type" value="Genomic_DNA"/>
</dbReference>
<feature type="compositionally biased region" description="Polar residues" evidence="1">
    <location>
        <begin position="1"/>
        <end position="21"/>
    </location>
</feature>
<evidence type="ECO:0000256" key="1">
    <source>
        <dbReference type="SAM" id="MobiDB-lite"/>
    </source>
</evidence>
<dbReference type="AlphaFoldDB" id="A0A1E1M619"/>